<name>A0A835FHL8_9POAL</name>
<feature type="signal peptide" evidence="1">
    <location>
        <begin position="1"/>
        <end position="24"/>
    </location>
</feature>
<dbReference type="GO" id="GO:0006629">
    <property type="term" value="P:lipid metabolic process"/>
    <property type="evidence" value="ECO:0007669"/>
    <property type="project" value="InterPro"/>
</dbReference>
<sequence>MAMSTPLVRLLSLLLLLLLPPALREYLLPSHNTTTTVHPVVLVPGHNTTTTVHPVVLVPGMGCGDLEARLTEAYLTSTPRCSAMKGKGWFELWKNVSELAAHDYMDCFLEQMRLVYDPSTNEYNNLPGVETRVPNFGSPRGFRNKNPLHSKQCFDYVREGLERLGYRDGDTLFGAPYDWRYAPPLPGQPSKVYSSFFKEFRALVEAASTKHHSKKVILVGHSYGGFVTLEFVRNSPLAWRKRYIKHLVLAAPTLPQGFLNQLLRLVTGPSDLTYIGPTALSLRPMWRSFETSIVDLPSPEVFGHRPLVITQPRNYSAHDMEDLLAAVGFADGVEPFTRRMVPKMHYFRAPMVPMTCINGVGNRTPKQLVFWEGEYDWAPEMVYGDGDGYINLISMLAFDKHMRQQPGQKNQFKSIKIDGAQHSGIITEDWAVKRVIQEIMEANK</sequence>
<dbReference type="PANTHER" id="PTHR11440">
    <property type="entry name" value="LECITHIN-CHOLESTEROL ACYLTRANSFERASE-RELATED"/>
    <property type="match status" value="1"/>
</dbReference>
<dbReference type="EMBL" id="JACEFO010000773">
    <property type="protein sequence ID" value="KAF8757473.1"/>
    <property type="molecule type" value="Genomic_DNA"/>
</dbReference>
<evidence type="ECO:0000256" key="1">
    <source>
        <dbReference type="SAM" id="SignalP"/>
    </source>
</evidence>
<dbReference type="Pfam" id="PF02450">
    <property type="entry name" value="LCAT"/>
    <property type="match status" value="1"/>
</dbReference>
<organism evidence="2 3">
    <name type="scientific">Digitaria exilis</name>
    <dbReference type="NCBI Taxonomy" id="1010633"/>
    <lineage>
        <taxon>Eukaryota</taxon>
        <taxon>Viridiplantae</taxon>
        <taxon>Streptophyta</taxon>
        <taxon>Embryophyta</taxon>
        <taxon>Tracheophyta</taxon>
        <taxon>Spermatophyta</taxon>
        <taxon>Magnoliopsida</taxon>
        <taxon>Liliopsida</taxon>
        <taxon>Poales</taxon>
        <taxon>Poaceae</taxon>
        <taxon>PACMAD clade</taxon>
        <taxon>Panicoideae</taxon>
        <taxon>Panicodae</taxon>
        <taxon>Paniceae</taxon>
        <taxon>Anthephorinae</taxon>
        <taxon>Digitaria</taxon>
    </lineage>
</organism>
<dbReference type="Proteomes" id="UP000636709">
    <property type="component" value="Unassembled WGS sequence"/>
</dbReference>
<dbReference type="InterPro" id="IPR003386">
    <property type="entry name" value="LACT/PDAT_acylTrfase"/>
</dbReference>
<dbReference type="OrthoDB" id="599078at2759"/>
<dbReference type="GO" id="GO:0008374">
    <property type="term" value="F:O-acyltransferase activity"/>
    <property type="evidence" value="ECO:0007669"/>
    <property type="project" value="InterPro"/>
</dbReference>
<gene>
    <name evidence="2" type="ORF">HU200_010997</name>
</gene>
<proteinExistence type="predicted"/>
<evidence type="ECO:0000313" key="2">
    <source>
        <dbReference type="EMBL" id="KAF8757473.1"/>
    </source>
</evidence>
<dbReference type="SUPFAM" id="SSF53474">
    <property type="entry name" value="alpha/beta-Hydrolases"/>
    <property type="match status" value="1"/>
</dbReference>
<dbReference type="Gene3D" id="3.40.50.1820">
    <property type="entry name" value="alpha/beta hydrolase"/>
    <property type="match status" value="1"/>
</dbReference>
<keyword evidence="3" id="KW-1185">Reference proteome</keyword>
<dbReference type="InterPro" id="IPR029058">
    <property type="entry name" value="AB_hydrolase_fold"/>
</dbReference>
<protein>
    <submittedName>
        <fullName evidence="2">Uncharacterized protein</fullName>
    </submittedName>
</protein>
<accession>A0A835FHL8</accession>
<feature type="chain" id="PRO_5032395527" evidence="1">
    <location>
        <begin position="25"/>
        <end position="444"/>
    </location>
</feature>
<dbReference type="AlphaFoldDB" id="A0A835FHL8"/>
<reference evidence="2" key="1">
    <citation type="submission" date="2020-07" db="EMBL/GenBank/DDBJ databases">
        <title>Genome sequence and genetic diversity analysis of an under-domesticated orphan crop, white fonio (Digitaria exilis).</title>
        <authorList>
            <person name="Bennetzen J.L."/>
            <person name="Chen S."/>
            <person name="Ma X."/>
            <person name="Wang X."/>
            <person name="Yssel A.E.J."/>
            <person name="Chaluvadi S.R."/>
            <person name="Johnson M."/>
            <person name="Gangashetty P."/>
            <person name="Hamidou F."/>
            <person name="Sanogo M.D."/>
            <person name="Zwaenepoel A."/>
            <person name="Wallace J."/>
            <person name="Van De Peer Y."/>
            <person name="Van Deynze A."/>
        </authorList>
    </citation>
    <scope>NUCLEOTIDE SEQUENCE</scope>
    <source>
        <tissue evidence="2">Leaves</tissue>
    </source>
</reference>
<comment type="caution">
    <text evidence="2">The sequence shown here is derived from an EMBL/GenBank/DDBJ whole genome shotgun (WGS) entry which is preliminary data.</text>
</comment>
<evidence type="ECO:0000313" key="3">
    <source>
        <dbReference type="Proteomes" id="UP000636709"/>
    </source>
</evidence>
<keyword evidence="1" id="KW-0732">Signal</keyword>